<reference evidence="5 6" key="1">
    <citation type="submission" date="2013-05" db="EMBL/GenBank/DDBJ databases">
        <title>Genome sequence of Streptomyces sparsogenes DSM 40356.</title>
        <authorList>
            <person name="Coyne S."/>
            <person name="Seebeck F.P."/>
        </authorList>
    </citation>
    <scope>NUCLEOTIDE SEQUENCE [LARGE SCALE GENOMIC DNA]</scope>
    <source>
        <strain evidence="5 6">DSM 40356</strain>
    </source>
</reference>
<keyword evidence="6" id="KW-1185">Reference proteome</keyword>
<keyword evidence="3" id="KW-1133">Transmembrane helix</keyword>
<dbReference type="Pfam" id="PF13490">
    <property type="entry name" value="zf-HC2"/>
    <property type="match status" value="1"/>
</dbReference>
<comment type="caution">
    <text evidence="5">The sequence shown here is derived from an EMBL/GenBank/DDBJ whole genome shotgun (WGS) entry which is preliminary data.</text>
</comment>
<dbReference type="GeneID" id="96743441"/>
<keyword evidence="1" id="KW-0805">Transcription regulation</keyword>
<dbReference type="RefSeq" id="WP_065961428.1">
    <property type="nucleotide sequence ID" value="NZ_ASQP01000226.1"/>
</dbReference>
<gene>
    <name evidence="5" type="ORF">SPAR_15722</name>
</gene>
<feature type="transmembrane region" description="Helical" evidence="3">
    <location>
        <begin position="118"/>
        <end position="138"/>
    </location>
</feature>
<dbReference type="InterPro" id="IPR027383">
    <property type="entry name" value="Znf_put"/>
</dbReference>
<evidence type="ECO:0000256" key="1">
    <source>
        <dbReference type="ARBA" id="ARBA00023015"/>
    </source>
</evidence>
<evidence type="ECO:0000256" key="2">
    <source>
        <dbReference type="ARBA" id="ARBA00023163"/>
    </source>
</evidence>
<dbReference type="InterPro" id="IPR041916">
    <property type="entry name" value="Anti_sigma_zinc_sf"/>
</dbReference>
<dbReference type="STRING" id="67365.GCA_001704635_05868"/>
<name>A0A1R1SJS3_9ACTN</name>
<keyword evidence="2" id="KW-0804">Transcription</keyword>
<protein>
    <recommendedName>
        <fullName evidence="4">Putative zinc-finger domain-containing protein</fullName>
    </recommendedName>
</protein>
<dbReference type="Gene3D" id="1.10.10.1320">
    <property type="entry name" value="Anti-sigma factor, zinc-finger domain"/>
    <property type="match status" value="1"/>
</dbReference>
<feature type="domain" description="Putative zinc-finger" evidence="4">
    <location>
        <begin position="11"/>
        <end position="39"/>
    </location>
</feature>
<dbReference type="Proteomes" id="UP000186168">
    <property type="component" value="Unassembled WGS sequence"/>
</dbReference>
<evidence type="ECO:0000313" key="6">
    <source>
        <dbReference type="Proteomes" id="UP000186168"/>
    </source>
</evidence>
<dbReference type="EMBL" id="ASQP01000226">
    <property type="protein sequence ID" value="OMI38493.1"/>
    <property type="molecule type" value="Genomic_DNA"/>
</dbReference>
<proteinExistence type="predicted"/>
<sequence>MTAQAHHAGHDAVGAYVLGVLDDADATYFEEHLAGCEQCGARLDELAGLEPLLAELASGVPGVHSAPGRPGLTPHVPRSFTATPNAIETLTARPGPGLLNRMAGEVAAVRHRRRRRTLYLVAAAAVLIIGGPLGAVALTSDNGSGTSVTAASTASAAFDRMSTKAEATDPDTKVSATVAMEDKKWGTDAVLRLRNVKGPLTCSLVMISHSGQEQVMTNWSVPPQGYGIANSPDETARAPLFAQGGASEKMAGIDHFEIRTLDGKVLVSVKL</sequence>
<evidence type="ECO:0000256" key="3">
    <source>
        <dbReference type="SAM" id="Phobius"/>
    </source>
</evidence>
<accession>A0A1R1SJS3</accession>
<keyword evidence="3" id="KW-0812">Transmembrane</keyword>
<keyword evidence="3" id="KW-0472">Membrane</keyword>
<dbReference type="AlphaFoldDB" id="A0A1R1SJS3"/>
<evidence type="ECO:0000259" key="4">
    <source>
        <dbReference type="Pfam" id="PF13490"/>
    </source>
</evidence>
<evidence type="ECO:0000313" key="5">
    <source>
        <dbReference type="EMBL" id="OMI38493.1"/>
    </source>
</evidence>
<organism evidence="5 6">
    <name type="scientific">Streptomyces sparsogenes DSM 40356</name>
    <dbReference type="NCBI Taxonomy" id="1331668"/>
    <lineage>
        <taxon>Bacteria</taxon>
        <taxon>Bacillati</taxon>
        <taxon>Actinomycetota</taxon>
        <taxon>Actinomycetes</taxon>
        <taxon>Kitasatosporales</taxon>
        <taxon>Streptomycetaceae</taxon>
        <taxon>Streptomyces</taxon>
    </lineage>
</organism>